<dbReference type="Gene3D" id="1.25.40.10">
    <property type="entry name" value="Tetratricopeptide repeat domain"/>
    <property type="match status" value="1"/>
</dbReference>
<gene>
    <name evidence="6" type="ORF">MNOR_LOCUS26736</name>
</gene>
<name>A0AAV2RLG3_MEGNR</name>
<sequence length="413" mass="47687">MDDWKEKIINEKLGGKRNWTDEERTELAHHLDIEFDKRLASIDSSGKPATRPEDAWTEDNWKEKMSEHPLFAPYLAEQEGKTDIELKPSALSEGLAQLKFDPEHNTPVELAQNYKEDGVYNFKYKNYRIAIKAFTEGLKQKCKDQELNAQLYNNRAAAHAHLENYRSAIKDCDDAVKIKPDYLKAIVRAAQCATKIASWDEVISWCDKGLQHNSTDETFLKMRTTAMKEKKINERNLRKRLQGEKQKTAKEQNLLTRILSSGVCLGDKETKGSQSLDLSDLEPCHPAAQGSRVLLNDDDELIWPVLFLYPEFHETDFIREFNENSCLCDHMEAMFGSDIPPAPWDTNHSYKSSDLCIFFEDVKKNKLCKVDPKMSLKQVLQDSRYVVKGGTPGFIILVKDSKFFKEFIEKYEW</sequence>
<dbReference type="Proteomes" id="UP001497623">
    <property type="component" value="Unassembled WGS sequence"/>
</dbReference>
<dbReference type="InterPro" id="IPR011990">
    <property type="entry name" value="TPR-like_helical_dom_sf"/>
</dbReference>
<evidence type="ECO:0000256" key="2">
    <source>
        <dbReference type="ARBA" id="ARBA00022803"/>
    </source>
</evidence>
<evidence type="ECO:0000313" key="6">
    <source>
        <dbReference type="EMBL" id="CAL4131328.1"/>
    </source>
</evidence>
<evidence type="ECO:0000259" key="5">
    <source>
        <dbReference type="Pfam" id="PF18972"/>
    </source>
</evidence>
<proteinExistence type="inferred from homology"/>
<keyword evidence="7" id="KW-1185">Reference proteome</keyword>
<dbReference type="SMART" id="SM00028">
    <property type="entry name" value="TPR"/>
    <property type="match status" value="2"/>
</dbReference>
<dbReference type="SUPFAM" id="SSF48452">
    <property type="entry name" value="TPR-like"/>
    <property type="match status" value="1"/>
</dbReference>
<dbReference type="InterPro" id="IPR044059">
    <property type="entry name" value="Csn1/TTC4_wheel"/>
</dbReference>
<dbReference type="GO" id="GO:0051879">
    <property type="term" value="F:Hsp90 protein binding"/>
    <property type="evidence" value="ECO:0007669"/>
    <property type="project" value="InterPro"/>
</dbReference>
<dbReference type="Pfam" id="PF18972">
    <property type="entry name" value="Wheel"/>
    <property type="match status" value="1"/>
</dbReference>
<feature type="domain" description="Cns1/TTC4 wheel" evidence="5">
    <location>
        <begin position="298"/>
        <end position="411"/>
    </location>
</feature>
<keyword evidence="2 4" id="KW-0802">TPR repeat</keyword>
<feature type="non-terminal residue" evidence="6">
    <location>
        <position position="413"/>
    </location>
</feature>
<organism evidence="6 7">
    <name type="scientific">Meganyctiphanes norvegica</name>
    <name type="common">Northern krill</name>
    <name type="synonym">Thysanopoda norvegica</name>
    <dbReference type="NCBI Taxonomy" id="48144"/>
    <lineage>
        <taxon>Eukaryota</taxon>
        <taxon>Metazoa</taxon>
        <taxon>Ecdysozoa</taxon>
        <taxon>Arthropoda</taxon>
        <taxon>Crustacea</taxon>
        <taxon>Multicrustacea</taxon>
        <taxon>Malacostraca</taxon>
        <taxon>Eumalacostraca</taxon>
        <taxon>Eucarida</taxon>
        <taxon>Euphausiacea</taxon>
        <taxon>Euphausiidae</taxon>
        <taxon>Meganyctiphanes</taxon>
    </lineage>
</organism>
<evidence type="ECO:0000256" key="3">
    <source>
        <dbReference type="ARBA" id="ARBA00023602"/>
    </source>
</evidence>
<feature type="repeat" description="TPR" evidence="4">
    <location>
        <begin position="149"/>
        <end position="182"/>
    </location>
</feature>
<evidence type="ECO:0000256" key="4">
    <source>
        <dbReference type="PROSITE-ProRule" id="PRU00339"/>
    </source>
</evidence>
<dbReference type="EMBL" id="CAXKWB010027108">
    <property type="protein sequence ID" value="CAL4131328.1"/>
    <property type="molecule type" value="Genomic_DNA"/>
</dbReference>
<dbReference type="PROSITE" id="PS50005">
    <property type="entry name" value="TPR"/>
    <property type="match status" value="1"/>
</dbReference>
<comment type="similarity">
    <text evidence="3">Belongs to the TTC4 family.</text>
</comment>
<dbReference type="GO" id="GO:0005634">
    <property type="term" value="C:nucleus"/>
    <property type="evidence" value="ECO:0007669"/>
    <property type="project" value="TreeGrafter"/>
</dbReference>
<reference evidence="6 7" key="1">
    <citation type="submission" date="2024-05" db="EMBL/GenBank/DDBJ databases">
        <authorList>
            <person name="Wallberg A."/>
        </authorList>
    </citation>
    <scope>NUCLEOTIDE SEQUENCE [LARGE SCALE GENOMIC DNA]</scope>
</reference>
<keyword evidence="1" id="KW-0677">Repeat</keyword>
<accession>A0AAV2RLG3</accession>
<protein>
    <recommendedName>
        <fullName evidence="5">Cns1/TTC4 wheel domain-containing protein</fullName>
    </recommendedName>
</protein>
<dbReference type="InterPro" id="IPR019734">
    <property type="entry name" value="TPR_rpt"/>
</dbReference>
<evidence type="ECO:0000256" key="1">
    <source>
        <dbReference type="ARBA" id="ARBA00022737"/>
    </source>
</evidence>
<dbReference type="GO" id="GO:0006457">
    <property type="term" value="P:protein folding"/>
    <property type="evidence" value="ECO:0007669"/>
    <property type="project" value="TreeGrafter"/>
</dbReference>
<dbReference type="PANTHER" id="PTHR46035">
    <property type="entry name" value="TETRATRICOPEPTIDE REPEAT PROTEIN 4"/>
    <property type="match status" value="1"/>
</dbReference>
<evidence type="ECO:0000313" key="7">
    <source>
        <dbReference type="Proteomes" id="UP001497623"/>
    </source>
</evidence>
<comment type="caution">
    <text evidence="6">The sequence shown here is derived from an EMBL/GenBank/DDBJ whole genome shotgun (WGS) entry which is preliminary data.</text>
</comment>
<dbReference type="GO" id="GO:0030544">
    <property type="term" value="F:Hsp70 protein binding"/>
    <property type="evidence" value="ECO:0007669"/>
    <property type="project" value="TreeGrafter"/>
</dbReference>
<dbReference type="CDD" id="cd21380">
    <property type="entry name" value="CTWD_Cns1"/>
    <property type="match status" value="1"/>
</dbReference>
<dbReference type="AlphaFoldDB" id="A0AAV2RLG3"/>
<dbReference type="PANTHER" id="PTHR46035:SF1">
    <property type="entry name" value="TETRATRICOPEPTIDE REPEAT PROTEIN 4"/>
    <property type="match status" value="1"/>
</dbReference>
<dbReference type="GO" id="GO:0005829">
    <property type="term" value="C:cytosol"/>
    <property type="evidence" value="ECO:0007669"/>
    <property type="project" value="TreeGrafter"/>
</dbReference>